<evidence type="ECO:0000256" key="24">
    <source>
        <dbReference type="ARBA" id="ARBA00047451"/>
    </source>
</evidence>
<evidence type="ECO:0000256" key="27">
    <source>
        <dbReference type="ARBA" id="ARBA00047810"/>
    </source>
</evidence>
<evidence type="ECO:0000256" key="36">
    <source>
        <dbReference type="ARBA" id="ARBA00048571"/>
    </source>
</evidence>
<comment type="catalytic activity">
    <reaction evidence="43">
        <text>(2E)-tetradecenoyl-[ACP] + NADPH + H(+) = tetradecanoyl-[ACP] + NADP(+)</text>
        <dbReference type="Rhea" id="RHEA:41896"/>
        <dbReference type="Rhea" id="RHEA-COMP:9647"/>
        <dbReference type="Rhea" id="RHEA-COMP:9648"/>
        <dbReference type="ChEBI" id="CHEBI:15378"/>
        <dbReference type="ChEBI" id="CHEBI:57783"/>
        <dbReference type="ChEBI" id="CHEBI:58349"/>
        <dbReference type="ChEBI" id="CHEBI:78475"/>
        <dbReference type="ChEBI" id="CHEBI:78477"/>
    </reaction>
    <physiologicalReaction direction="left-to-right" evidence="43">
        <dbReference type="Rhea" id="RHEA:41897"/>
    </physiologicalReaction>
</comment>
<accession>A0A0D0BH80</accession>
<dbReference type="PROSITE" id="PS52004">
    <property type="entry name" value="KS3_2"/>
    <property type="match status" value="1"/>
</dbReference>
<dbReference type="SUPFAM" id="SSF51735">
    <property type="entry name" value="NAD(P)-binding Rossmann-fold domains"/>
    <property type="match status" value="1"/>
</dbReference>
<comment type="catalytic activity">
    <reaction evidence="33">
        <text>tetradecanoyl-[ACP] + H2O = tetradecanoate + holo-[ACP] + H(+)</text>
        <dbReference type="Rhea" id="RHEA:30123"/>
        <dbReference type="Rhea" id="RHEA-COMP:9648"/>
        <dbReference type="Rhea" id="RHEA-COMP:9685"/>
        <dbReference type="ChEBI" id="CHEBI:15377"/>
        <dbReference type="ChEBI" id="CHEBI:15378"/>
        <dbReference type="ChEBI" id="CHEBI:30807"/>
        <dbReference type="ChEBI" id="CHEBI:64479"/>
        <dbReference type="ChEBI" id="CHEBI:78477"/>
        <dbReference type="EC" id="3.1.2.14"/>
    </reaction>
    <physiologicalReaction direction="left-to-right" evidence="33">
        <dbReference type="Rhea" id="RHEA:30124"/>
    </physiologicalReaction>
</comment>
<evidence type="ECO:0000259" key="53">
    <source>
        <dbReference type="PROSITE" id="PS52004"/>
    </source>
</evidence>
<comment type="catalytic activity">
    <reaction evidence="35">
        <text>a fatty acyl-[ACP] + malonyl-[ACP] + H(+) = a 3-oxoacyl-[ACP] + holo-[ACP] + CO2</text>
        <dbReference type="Rhea" id="RHEA:22836"/>
        <dbReference type="Rhea" id="RHEA-COMP:9623"/>
        <dbReference type="Rhea" id="RHEA-COMP:9685"/>
        <dbReference type="Rhea" id="RHEA-COMP:9916"/>
        <dbReference type="Rhea" id="RHEA-COMP:14125"/>
        <dbReference type="ChEBI" id="CHEBI:15378"/>
        <dbReference type="ChEBI" id="CHEBI:16526"/>
        <dbReference type="ChEBI" id="CHEBI:64479"/>
        <dbReference type="ChEBI" id="CHEBI:78449"/>
        <dbReference type="ChEBI" id="CHEBI:78776"/>
        <dbReference type="ChEBI" id="CHEBI:138651"/>
        <dbReference type="EC" id="2.3.1.41"/>
    </reaction>
    <physiologicalReaction direction="left-to-right" evidence="35">
        <dbReference type="Rhea" id="RHEA:22837"/>
    </physiologicalReaction>
</comment>
<evidence type="ECO:0000256" key="2">
    <source>
        <dbReference type="ARBA" id="ARBA00005189"/>
    </source>
</evidence>
<dbReference type="InterPro" id="IPR020806">
    <property type="entry name" value="PKS_PP-bd"/>
</dbReference>
<dbReference type="PROSITE" id="PS52019">
    <property type="entry name" value="PKS_MFAS_DH"/>
    <property type="match status" value="1"/>
</dbReference>
<evidence type="ECO:0000256" key="21">
    <source>
        <dbReference type="ARBA" id="ARBA00047394"/>
    </source>
</evidence>
<evidence type="ECO:0000256" key="49">
    <source>
        <dbReference type="ARBA" id="ARBA00049533"/>
    </source>
</evidence>
<dbReference type="InterPro" id="IPR020843">
    <property type="entry name" value="ER"/>
</dbReference>
<dbReference type="Pfam" id="PF00109">
    <property type="entry name" value="ketoacyl-synt"/>
    <property type="match status" value="1"/>
</dbReference>
<evidence type="ECO:0000256" key="44">
    <source>
        <dbReference type="ARBA" id="ARBA00049263"/>
    </source>
</evidence>
<dbReference type="SUPFAM" id="SSF47336">
    <property type="entry name" value="ACP-like"/>
    <property type="match status" value="1"/>
</dbReference>
<comment type="catalytic activity">
    <reaction evidence="20">
        <text>3-oxooctadecanoyl-[ACP] + NADPH + H(+) = (3R)-hydroxyoctadecanoyl-[ACP] + NADP(+)</text>
        <dbReference type="Rhea" id="RHEA:41920"/>
        <dbReference type="Rhea" id="RHEA-COMP:9653"/>
        <dbReference type="Rhea" id="RHEA-COMP:9654"/>
        <dbReference type="ChEBI" id="CHEBI:15378"/>
        <dbReference type="ChEBI" id="CHEBI:57783"/>
        <dbReference type="ChEBI" id="CHEBI:58349"/>
        <dbReference type="ChEBI" id="CHEBI:78487"/>
        <dbReference type="ChEBI" id="CHEBI:78488"/>
    </reaction>
    <physiologicalReaction direction="left-to-right" evidence="20">
        <dbReference type="Rhea" id="RHEA:41921"/>
    </physiologicalReaction>
</comment>
<dbReference type="InterPro" id="IPR009081">
    <property type="entry name" value="PP-bd_ACP"/>
</dbReference>
<feature type="domain" description="Carrier" evidence="52">
    <location>
        <begin position="2280"/>
        <end position="2358"/>
    </location>
</feature>
<dbReference type="GO" id="GO:0004315">
    <property type="term" value="F:3-oxoacyl-[acyl-carrier-protein] synthase activity"/>
    <property type="evidence" value="ECO:0007669"/>
    <property type="project" value="UniProtKB-EC"/>
</dbReference>
<dbReference type="Gene3D" id="3.10.129.110">
    <property type="entry name" value="Polyketide synthase dehydratase"/>
    <property type="match status" value="1"/>
</dbReference>
<comment type="catalytic activity">
    <reaction evidence="49">
        <text>octanoyl-[ACP] + malonyl-[ACP] + H(+) = 3-oxodecanoyl-[ACP] + holo-[ACP] + CO2</text>
        <dbReference type="Rhea" id="RHEA:41852"/>
        <dbReference type="Rhea" id="RHEA-COMP:9623"/>
        <dbReference type="Rhea" id="RHEA-COMP:9636"/>
        <dbReference type="Rhea" id="RHEA-COMP:9637"/>
        <dbReference type="Rhea" id="RHEA-COMP:9685"/>
        <dbReference type="ChEBI" id="CHEBI:15378"/>
        <dbReference type="ChEBI" id="CHEBI:16526"/>
        <dbReference type="ChEBI" id="CHEBI:64479"/>
        <dbReference type="ChEBI" id="CHEBI:78449"/>
        <dbReference type="ChEBI" id="CHEBI:78463"/>
        <dbReference type="ChEBI" id="CHEBI:78464"/>
    </reaction>
    <physiologicalReaction direction="left-to-right" evidence="49">
        <dbReference type="Rhea" id="RHEA:41853"/>
    </physiologicalReaction>
</comment>
<proteinExistence type="predicted"/>
<dbReference type="GO" id="GO:0141148">
    <property type="term" value="F:enoyl-[acyl-carrier-protein] reductase (NADPH) activity"/>
    <property type="evidence" value="ECO:0007669"/>
    <property type="project" value="UniProtKB-EC"/>
</dbReference>
<feature type="region of interest" description="Disordered" evidence="51">
    <location>
        <begin position="2363"/>
        <end position="2384"/>
    </location>
</feature>
<evidence type="ECO:0000256" key="4">
    <source>
        <dbReference type="ARBA" id="ARBA00022553"/>
    </source>
</evidence>
<evidence type="ECO:0000256" key="14">
    <source>
        <dbReference type="ARBA" id="ARBA00023394"/>
    </source>
</evidence>
<dbReference type="PANTHER" id="PTHR43775:SF37">
    <property type="entry name" value="SI:DKEY-61P9.11"/>
    <property type="match status" value="1"/>
</dbReference>
<comment type="catalytic activity">
    <reaction evidence="45">
        <text>3-oxohexadecanoyl-[ACP] + NADPH + H(+) = (3R)-hydroxyhexadecanoyl-[ACP] + NADP(+)</text>
        <dbReference type="Rhea" id="RHEA:41904"/>
        <dbReference type="Rhea" id="RHEA-COMP:9649"/>
        <dbReference type="Rhea" id="RHEA-COMP:9650"/>
        <dbReference type="ChEBI" id="CHEBI:15378"/>
        <dbReference type="ChEBI" id="CHEBI:57783"/>
        <dbReference type="ChEBI" id="CHEBI:58349"/>
        <dbReference type="ChEBI" id="CHEBI:78478"/>
        <dbReference type="ChEBI" id="CHEBI:78480"/>
    </reaction>
    <physiologicalReaction direction="left-to-right" evidence="45">
        <dbReference type="Rhea" id="RHEA:41905"/>
    </physiologicalReaction>
</comment>
<dbReference type="InterPro" id="IPR016039">
    <property type="entry name" value="Thiolase-like"/>
</dbReference>
<keyword evidence="9" id="KW-0511">Multifunctional enzyme</keyword>
<dbReference type="GO" id="GO:0004313">
    <property type="term" value="F:[acyl-carrier-protein] S-acetyltransferase activity"/>
    <property type="evidence" value="ECO:0007669"/>
    <property type="project" value="UniProtKB-EC"/>
</dbReference>
<comment type="catalytic activity">
    <reaction evidence="17">
        <text>(3R)-hydroxyhexadecanoyl-[ACP] = (2E)-hexadecenoyl-[ACP] + H2O</text>
        <dbReference type="Rhea" id="RHEA:41908"/>
        <dbReference type="Rhea" id="RHEA-COMP:9650"/>
        <dbReference type="Rhea" id="RHEA-COMP:9651"/>
        <dbReference type="ChEBI" id="CHEBI:15377"/>
        <dbReference type="ChEBI" id="CHEBI:78480"/>
        <dbReference type="ChEBI" id="CHEBI:78481"/>
    </reaction>
    <physiologicalReaction direction="left-to-right" evidence="17">
        <dbReference type="Rhea" id="RHEA:41909"/>
    </physiologicalReaction>
</comment>
<dbReference type="InterPro" id="IPR014031">
    <property type="entry name" value="Ketoacyl_synth_C"/>
</dbReference>
<dbReference type="CDD" id="cd00833">
    <property type="entry name" value="PKS"/>
    <property type="match status" value="1"/>
</dbReference>
<evidence type="ECO:0000256" key="22">
    <source>
        <dbReference type="ARBA" id="ARBA00047400"/>
    </source>
</evidence>
<keyword evidence="56" id="KW-1185">Reference proteome</keyword>
<evidence type="ECO:0000256" key="31">
    <source>
        <dbReference type="ARBA" id="ARBA00048051"/>
    </source>
</evidence>
<comment type="function">
    <text evidence="19">Fatty acid synthetase is a multifunctional enzyme that catalyzes the de novo biosynthesis of long-chain saturated fatty acids starting from acetyl-CoA and malonyl-CoA in the presence of NADPH. This multifunctional protein contains 7 catalytic activities and a site for the binding of the prosthetic group 4'-phosphopantetheine of the acyl carrier protein ([ACP]) domain.</text>
</comment>
<dbReference type="InterPro" id="IPR029063">
    <property type="entry name" value="SAM-dependent_MTases_sf"/>
</dbReference>
<dbReference type="Pfam" id="PF02801">
    <property type="entry name" value="Ketoacyl-synt_C"/>
    <property type="match status" value="1"/>
</dbReference>
<comment type="catalytic activity">
    <reaction evidence="30">
        <text>acetyl-[ACP] + malonyl-[ACP] + H(+) = 3-oxobutanoyl-[ACP] + holo-[ACP] + CO2</text>
        <dbReference type="Rhea" id="RHEA:41800"/>
        <dbReference type="Rhea" id="RHEA-COMP:9621"/>
        <dbReference type="Rhea" id="RHEA-COMP:9623"/>
        <dbReference type="Rhea" id="RHEA-COMP:9625"/>
        <dbReference type="Rhea" id="RHEA-COMP:9685"/>
        <dbReference type="ChEBI" id="CHEBI:15378"/>
        <dbReference type="ChEBI" id="CHEBI:16526"/>
        <dbReference type="ChEBI" id="CHEBI:64479"/>
        <dbReference type="ChEBI" id="CHEBI:78446"/>
        <dbReference type="ChEBI" id="CHEBI:78449"/>
        <dbReference type="ChEBI" id="CHEBI:78450"/>
    </reaction>
    <physiologicalReaction direction="left-to-right" evidence="30">
        <dbReference type="Rhea" id="RHEA:41801"/>
    </physiologicalReaction>
</comment>
<dbReference type="Gene3D" id="3.40.366.10">
    <property type="entry name" value="Malonyl-Coenzyme A Acyl Carrier Protein, domain 2"/>
    <property type="match status" value="1"/>
</dbReference>
<evidence type="ECO:0000256" key="13">
    <source>
        <dbReference type="ARBA" id="ARBA00023388"/>
    </source>
</evidence>
<evidence type="ECO:0000256" key="48">
    <source>
        <dbReference type="ARBA" id="ARBA00049521"/>
    </source>
</evidence>
<dbReference type="GO" id="GO:0019171">
    <property type="term" value="F:(3R)-hydroxyacyl-[acyl-carrier-protein] dehydratase activity"/>
    <property type="evidence" value="ECO:0007669"/>
    <property type="project" value="UniProtKB-EC"/>
</dbReference>
<dbReference type="Gene3D" id="3.40.50.720">
    <property type="entry name" value="NAD(P)-binding Rossmann-like Domain"/>
    <property type="match status" value="1"/>
</dbReference>
<evidence type="ECO:0000256" key="6">
    <source>
        <dbReference type="ARBA" id="ARBA00022799"/>
    </source>
</evidence>
<comment type="catalytic activity">
    <reaction evidence="10">
        <text>(3R)-hydroxyoctanoyl-[ACP] = (2E)-octenoyl-[ACP] + H2O</text>
        <dbReference type="Rhea" id="RHEA:41844"/>
        <dbReference type="Rhea" id="RHEA-COMP:9634"/>
        <dbReference type="Rhea" id="RHEA-COMP:9635"/>
        <dbReference type="ChEBI" id="CHEBI:15377"/>
        <dbReference type="ChEBI" id="CHEBI:78461"/>
        <dbReference type="ChEBI" id="CHEBI:78462"/>
    </reaction>
    <physiologicalReaction direction="left-to-right" evidence="10">
        <dbReference type="Rhea" id="RHEA:41845"/>
    </physiologicalReaction>
</comment>
<keyword evidence="5" id="KW-0808">Transferase</keyword>
<dbReference type="Pfam" id="PF00698">
    <property type="entry name" value="Acyl_transf_1"/>
    <property type="match status" value="1"/>
</dbReference>
<comment type="catalytic activity">
    <reaction evidence="16">
        <text>(3R)-hydroxyoctadecanoyl-[ACP] = (2E)-octadecenoyl-[ACP] + H2O</text>
        <dbReference type="Rhea" id="RHEA:41924"/>
        <dbReference type="Rhea" id="RHEA-COMP:9654"/>
        <dbReference type="Rhea" id="RHEA-COMP:9655"/>
        <dbReference type="ChEBI" id="CHEBI:15377"/>
        <dbReference type="ChEBI" id="CHEBI:78488"/>
        <dbReference type="ChEBI" id="CHEBI:78489"/>
    </reaction>
    <physiologicalReaction direction="left-to-right" evidence="16">
        <dbReference type="Rhea" id="RHEA:41925"/>
    </physiologicalReaction>
</comment>
<comment type="catalytic activity">
    <reaction evidence="18">
        <text>(3R)-hydroxybutanoyl-[ACP] = (2E)-butenoyl-[ACP] + H2O</text>
        <dbReference type="Rhea" id="RHEA:41808"/>
        <dbReference type="Rhea" id="RHEA-COMP:9626"/>
        <dbReference type="Rhea" id="RHEA-COMP:9627"/>
        <dbReference type="ChEBI" id="CHEBI:15377"/>
        <dbReference type="ChEBI" id="CHEBI:78451"/>
        <dbReference type="ChEBI" id="CHEBI:78453"/>
    </reaction>
    <physiologicalReaction direction="left-to-right" evidence="18">
        <dbReference type="Rhea" id="RHEA:41809"/>
    </physiologicalReaction>
</comment>
<comment type="catalytic activity">
    <reaction evidence="37">
        <text>a 2,3-saturated acyl-[ACP] + NADP(+) = a (2E)-enoyl-[ACP] + NADPH + H(+)</text>
        <dbReference type="Rhea" id="RHEA:22564"/>
        <dbReference type="Rhea" id="RHEA-COMP:9925"/>
        <dbReference type="Rhea" id="RHEA-COMP:9926"/>
        <dbReference type="ChEBI" id="CHEBI:15378"/>
        <dbReference type="ChEBI" id="CHEBI:57783"/>
        <dbReference type="ChEBI" id="CHEBI:58349"/>
        <dbReference type="ChEBI" id="CHEBI:78784"/>
        <dbReference type="ChEBI" id="CHEBI:78785"/>
        <dbReference type="EC" id="1.3.1.39"/>
    </reaction>
    <physiologicalReaction direction="right-to-left" evidence="37">
        <dbReference type="Rhea" id="RHEA:22566"/>
    </physiologicalReaction>
</comment>
<comment type="catalytic activity">
    <reaction evidence="31">
        <text>hexadecanoyl-[ACP] + malonyl-[ACP] + H(+) = 3-oxooctadecanoyl-[ACP] + holo-[ACP] + CO2</text>
        <dbReference type="Rhea" id="RHEA:41916"/>
        <dbReference type="Rhea" id="RHEA-COMP:9623"/>
        <dbReference type="Rhea" id="RHEA-COMP:9652"/>
        <dbReference type="Rhea" id="RHEA-COMP:9653"/>
        <dbReference type="Rhea" id="RHEA-COMP:9685"/>
        <dbReference type="ChEBI" id="CHEBI:15378"/>
        <dbReference type="ChEBI" id="CHEBI:16526"/>
        <dbReference type="ChEBI" id="CHEBI:64479"/>
        <dbReference type="ChEBI" id="CHEBI:78449"/>
        <dbReference type="ChEBI" id="CHEBI:78483"/>
        <dbReference type="ChEBI" id="CHEBI:78487"/>
    </reaction>
    <physiologicalReaction direction="left-to-right" evidence="31">
        <dbReference type="Rhea" id="RHEA:41917"/>
    </physiologicalReaction>
</comment>
<dbReference type="SMART" id="SM00823">
    <property type="entry name" value="PKS_PP"/>
    <property type="match status" value="1"/>
</dbReference>
<gene>
    <name evidence="55" type="primary">pks7</name>
    <name evidence="55" type="ORF">GYMLUDRAFT_41077</name>
</gene>
<evidence type="ECO:0000256" key="11">
    <source>
        <dbReference type="ARBA" id="ARBA00023351"/>
    </source>
</evidence>
<dbReference type="Gene3D" id="3.90.180.10">
    <property type="entry name" value="Medium-chain alcohol dehydrogenases, catalytic domain"/>
    <property type="match status" value="1"/>
</dbReference>
<dbReference type="GO" id="GO:0006633">
    <property type="term" value="P:fatty acid biosynthetic process"/>
    <property type="evidence" value="ECO:0007669"/>
    <property type="project" value="InterPro"/>
</dbReference>
<dbReference type="GO" id="GO:0031177">
    <property type="term" value="F:phosphopantetheine binding"/>
    <property type="evidence" value="ECO:0007669"/>
    <property type="project" value="InterPro"/>
</dbReference>
<comment type="pathway">
    <text evidence="1">Secondary metabolite biosynthesis.</text>
</comment>
<dbReference type="EMBL" id="KN834764">
    <property type="protein sequence ID" value="KIK63350.1"/>
    <property type="molecule type" value="Genomic_DNA"/>
</dbReference>
<comment type="catalytic activity">
    <reaction evidence="13">
        <text>(3R)-hydroxydecanoyl-[ACP] = (2E)-decenoyl-[ACP] + H2O</text>
        <dbReference type="Rhea" id="RHEA:41860"/>
        <dbReference type="Rhea" id="RHEA-COMP:9638"/>
        <dbReference type="Rhea" id="RHEA-COMP:9639"/>
        <dbReference type="ChEBI" id="CHEBI:15377"/>
        <dbReference type="ChEBI" id="CHEBI:78466"/>
        <dbReference type="ChEBI" id="CHEBI:78467"/>
    </reaction>
    <physiologicalReaction direction="left-to-right" evidence="13">
        <dbReference type="Rhea" id="RHEA:41861"/>
    </physiologicalReaction>
</comment>
<organism evidence="55 56">
    <name type="scientific">Collybiopsis luxurians FD-317 M1</name>
    <dbReference type="NCBI Taxonomy" id="944289"/>
    <lineage>
        <taxon>Eukaryota</taxon>
        <taxon>Fungi</taxon>
        <taxon>Dikarya</taxon>
        <taxon>Basidiomycota</taxon>
        <taxon>Agaricomycotina</taxon>
        <taxon>Agaricomycetes</taxon>
        <taxon>Agaricomycetidae</taxon>
        <taxon>Agaricales</taxon>
        <taxon>Marasmiineae</taxon>
        <taxon>Omphalotaceae</taxon>
        <taxon>Collybiopsis</taxon>
        <taxon>Collybiopsis luxurians</taxon>
    </lineage>
</organism>
<dbReference type="GO" id="GO:0004312">
    <property type="term" value="F:fatty acid synthase activity"/>
    <property type="evidence" value="ECO:0007669"/>
    <property type="project" value="TreeGrafter"/>
</dbReference>
<dbReference type="Gene3D" id="1.10.1200.10">
    <property type="entry name" value="ACP-like"/>
    <property type="match status" value="1"/>
</dbReference>
<evidence type="ECO:0000256" key="29">
    <source>
        <dbReference type="ARBA" id="ARBA00047953"/>
    </source>
</evidence>
<dbReference type="InterPro" id="IPR013968">
    <property type="entry name" value="PKS_KR"/>
</dbReference>
<evidence type="ECO:0000256" key="46">
    <source>
        <dbReference type="ARBA" id="ARBA00049422"/>
    </source>
</evidence>
<dbReference type="OrthoDB" id="329835at2759"/>
<evidence type="ECO:0000256" key="8">
    <source>
        <dbReference type="ARBA" id="ARBA00023026"/>
    </source>
</evidence>
<evidence type="ECO:0000256" key="16">
    <source>
        <dbReference type="ARBA" id="ARBA00023399"/>
    </source>
</evidence>
<evidence type="ECO:0000256" key="45">
    <source>
        <dbReference type="ARBA" id="ARBA00049414"/>
    </source>
</evidence>
<comment type="catalytic activity">
    <reaction evidence="22">
        <text>a (3R)-hydroxyacyl-[ACP] + NADP(+) = a 3-oxoacyl-[ACP] + NADPH + H(+)</text>
        <dbReference type="Rhea" id="RHEA:17397"/>
        <dbReference type="Rhea" id="RHEA-COMP:9916"/>
        <dbReference type="Rhea" id="RHEA-COMP:9945"/>
        <dbReference type="ChEBI" id="CHEBI:15378"/>
        <dbReference type="ChEBI" id="CHEBI:57783"/>
        <dbReference type="ChEBI" id="CHEBI:58349"/>
        <dbReference type="ChEBI" id="CHEBI:78776"/>
        <dbReference type="ChEBI" id="CHEBI:78827"/>
        <dbReference type="EC" id="1.1.1.100"/>
    </reaction>
    <physiologicalReaction direction="right-to-left" evidence="22">
        <dbReference type="Rhea" id="RHEA:17399"/>
    </physiologicalReaction>
</comment>
<dbReference type="SUPFAM" id="SSF50129">
    <property type="entry name" value="GroES-like"/>
    <property type="match status" value="1"/>
</dbReference>
<evidence type="ECO:0000256" key="23">
    <source>
        <dbReference type="ARBA" id="ARBA00047440"/>
    </source>
</evidence>
<dbReference type="InterPro" id="IPR042104">
    <property type="entry name" value="PKS_dehydratase_sf"/>
</dbReference>
<comment type="catalytic activity">
    <reaction evidence="28">
        <text>(2E)-hexenoyl-[ACP] + NADPH + H(+) = hexanoyl-[ACP] + NADP(+)</text>
        <dbReference type="Rhea" id="RHEA:41832"/>
        <dbReference type="Rhea" id="RHEA-COMP:9631"/>
        <dbReference type="Rhea" id="RHEA-COMP:9632"/>
        <dbReference type="ChEBI" id="CHEBI:15378"/>
        <dbReference type="ChEBI" id="CHEBI:57783"/>
        <dbReference type="ChEBI" id="CHEBI:58349"/>
        <dbReference type="ChEBI" id="CHEBI:78458"/>
        <dbReference type="ChEBI" id="CHEBI:78459"/>
    </reaction>
    <physiologicalReaction direction="left-to-right" evidence="28">
        <dbReference type="Rhea" id="RHEA:41833"/>
    </physiologicalReaction>
</comment>
<dbReference type="PANTHER" id="PTHR43775">
    <property type="entry name" value="FATTY ACID SYNTHASE"/>
    <property type="match status" value="1"/>
</dbReference>
<keyword evidence="4" id="KW-0597">Phosphoprotein</keyword>
<dbReference type="Gene3D" id="3.40.47.10">
    <property type="match status" value="1"/>
</dbReference>
<dbReference type="SUPFAM" id="SSF52151">
    <property type="entry name" value="FabD/lysophospholipase-like"/>
    <property type="match status" value="1"/>
</dbReference>
<comment type="catalytic activity">
    <reaction evidence="48">
        <text>(2E)-decenoyl-[ACP] + NADPH + H(+) = decanoyl-[ACP] + NADP(+)</text>
        <dbReference type="Rhea" id="RHEA:41864"/>
        <dbReference type="Rhea" id="RHEA-COMP:9639"/>
        <dbReference type="Rhea" id="RHEA-COMP:9640"/>
        <dbReference type="ChEBI" id="CHEBI:15378"/>
        <dbReference type="ChEBI" id="CHEBI:57783"/>
        <dbReference type="ChEBI" id="CHEBI:58349"/>
        <dbReference type="ChEBI" id="CHEBI:78467"/>
        <dbReference type="ChEBI" id="CHEBI:78468"/>
    </reaction>
    <physiologicalReaction direction="left-to-right" evidence="48">
        <dbReference type="Rhea" id="RHEA:41865"/>
    </physiologicalReaction>
</comment>
<dbReference type="InterPro" id="IPR049900">
    <property type="entry name" value="PKS_mFAS_DH"/>
</dbReference>
<dbReference type="InterPro" id="IPR036736">
    <property type="entry name" value="ACP-like_sf"/>
</dbReference>
<comment type="catalytic activity">
    <reaction evidence="39">
        <text>hexadecanoyl-[ACP] + H2O = hexadecanoate + holo-[ACP] + H(+)</text>
        <dbReference type="Rhea" id="RHEA:41932"/>
        <dbReference type="Rhea" id="RHEA-COMP:9652"/>
        <dbReference type="Rhea" id="RHEA-COMP:9685"/>
        <dbReference type="ChEBI" id="CHEBI:7896"/>
        <dbReference type="ChEBI" id="CHEBI:15377"/>
        <dbReference type="ChEBI" id="CHEBI:15378"/>
        <dbReference type="ChEBI" id="CHEBI:64479"/>
        <dbReference type="ChEBI" id="CHEBI:78483"/>
        <dbReference type="EC" id="3.1.2.14"/>
    </reaction>
    <physiologicalReaction direction="left-to-right" evidence="39">
        <dbReference type="Rhea" id="RHEA:41933"/>
    </physiologicalReaction>
</comment>
<dbReference type="InterPro" id="IPR011032">
    <property type="entry name" value="GroES-like_sf"/>
</dbReference>
<evidence type="ECO:0000256" key="7">
    <source>
        <dbReference type="ARBA" id="ARBA00022898"/>
    </source>
</evidence>
<comment type="catalytic activity">
    <reaction evidence="21">
        <text>hexanoyl-[ACP] + malonyl-[ACP] + H(+) = 3-oxooctanoyl-[ACP] + holo-[ACP] + CO2</text>
        <dbReference type="Rhea" id="RHEA:41836"/>
        <dbReference type="Rhea" id="RHEA-COMP:9623"/>
        <dbReference type="Rhea" id="RHEA-COMP:9632"/>
        <dbReference type="Rhea" id="RHEA-COMP:9633"/>
        <dbReference type="Rhea" id="RHEA-COMP:9685"/>
        <dbReference type="ChEBI" id="CHEBI:15378"/>
        <dbReference type="ChEBI" id="CHEBI:16526"/>
        <dbReference type="ChEBI" id="CHEBI:64479"/>
        <dbReference type="ChEBI" id="CHEBI:78449"/>
        <dbReference type="ChEBI" id="CHEBI:78459"/>
        <dbReference type="ChEBI" id="CHEBI:78460"/>
    </reaction>
    <physiologicalReaction direction="left-to-right" evidence="21">
        <dbReference type="Rhea" id="RHEA:41837"/>
    </physiologicalReaction>
</comment>
<dbReference type="InterPro" id="IPR032821">
    <property type="entry name" value="PKS_assoc"/>
</dbReference>
<dbReference type="InterPro" id="IPR049551">
    <property type="entry name" value="PKS_DH_C"/>
</dbReference>
<dbReference type="InterPro" id="IPR018201">
    <property type="entry name" value="Ketoacyl_synth_AS"/>
</dbReference>
<dbReference type="Proteomes" id="UP000053593">
    <property type="component" value="Unassembled WGS sequence"/>
</dbReference>
<dbReference type="InterPro" id="IPR050091">
    <property type="entry name" value="PKS_NRPS_Biosynth_Enz"/>
</dbReference>
<dbReference type="Pfam" id="PF08659">
    <property type="entry name" value="KR"/>
    <property type="match status" value="1"/>
</dbReference>
<evidence type="ECO:0000256" key="19">
    <source>
        <dbReference type="ARBA" id="ARBA00023442"/>
    </source>
</evidence>
<dbReference type="SMART" id="SM00825">
    <property type="entry name" value="PKS_KS"/>
    <property type="match status" value="1"/>
</dbReference>
<dbReference type="SUPFAM" id="SSF53474">
    <property type="entry name" value="alpha/beta-Hydrolases"/>
    <property type="match status" value="1"/>
</dbReference>
<evidence type="ECO:0000256" key="51">
    <source>
        <dbReference type="SAM" id="MobiDB-lite"/>
    </source>
</evidence>
<comment type="catalytic activity">
    <reaction evidence="32">
        <text>(2E)-dodecenoyl-[ACP] + NADPH + H(+) = dodecanoyl-[ACP] + NADP(+)</text>
        <dbReference type="Rhea" id="RHEA:41880"/>
        <dbReference type="Rhea" id="RHEA-COMP:9643"/>
        <dbReference type="Rhea" id="RHEA-COMP:9644"/>
        <dbReference type="ChEBI" id="CHEBI:15378"/>
        <dbReference type="ChEBI" id="CHEBI:57783"/>
        <dbReference type="ChEBI" id="CHEBI:58349"/>
        <dbReference type="ChEBI" id="CHEBI:65264"/>
        <dbReference type="ChEBI" id="CHEBI:78472"/>
    </reaction>
    <physiologicalReaction direction="left-to-right" evidence="32">
        <dbReference type="Rhea" id="RHEA:41881"/>
    </physiologicalReaction>
</comment>
<dbReference type="InterPro" id="IPR036291">
    <property type="entry name" value="NAD(P)-bd_dom_sf"/>
</dbReference>
<keyword evidence="8" id="KW-0843">Virulence</keyword>
<evidence type="ECO:0000259" key="52">
    <source>
        <dbReference type="PROSITE" id="PS50075"/>
    </source>
</evidence>
<evidence type="ECO:0000256" key="43">
    <source>
        <dbReference type="ARBA" id="ARBA00049171"/>
    </source>
</evidence>
<dbReference type="SMART" id="SM00822">
    <property type="entry name" value="PKS_KR"/>
    <property type="match status" value="1"/>
</dbReference>
<comment type="catalytic activity">
    <reaction evidence="38">
        <text>holo-[ACP] + acetyl-CoA = acetyl-[ACP] + CoA</text>
        <dbReference type="Rhea" id="RHEA:41788"/>
        <dbReference type="Rhea" id="RHEA-COMP:9621"/>
        <dbReference type="Rhea" id="RHEA-COMP:9685"/>
        <dbReference type="ChEBI" id="CHEBI:57287"/>
        <dbReference type="ChEBI" id="CHEBI:57288"/>
        <dbReference type="ChEBI" id="CHEBI:64479"/>
        <dbReference type="ChEBI" id="CHEBI:78446"/>
        <dbReference type="EC" id="2.3.1.38"/>
    </reaction>
    <physiologicalReaction direction="left-to-right" evidence="38">
        <dbReference type="Rhea" id="RHEA:41789"/>
    </physiologicalReaction>
</comment>
<comment type="catalytic activity">
    <reaction evidence="12">
        <text>(3R)-hydroxyhexanoyl-[ACP] = (2E)-hexenoyl-[ACP] + H2O</text>
        <dbReference type="Rhea" id="RHEA:41828"/>
        <dbReference type="Rhea" id="RHEA-COMP:9630"/>
        <dbReference type="Rhea" id="RHEA-COMP:9631"/>
        <dbReference type="ChEBI" id="CHEBI:15377"/>
        <dbReference type="ChEBI" id="CHEBI:78457"/>
        <dbReference type="ChEBI" id="CHEBI:78458"/>
    </reaction>
    <physiologicalReaction direction="left-to-right" evidence="12">
        <dbReference type="Rhea" id="RHEA:41829"/>
    </physiologicalReaction>
</comment>
<comment type="catalytic activity">
    <reaction evidence="34">
        <text>(2E)-octenoyl-[ACP] + NADPH + H(+) = octanoyl-[ACP] + NADP(+)</text>
        <dbReference type="Rhea" id="RHEA:41848"/>
        <dbReference type="Rhea" id="RHEA-COMP:9635"/>
        <dbReference type="Rhea" id="RHEA-COMP:9636"/>
        <dbReference type="ChEBI" id="CHEBI:15378"/>
        <dbReference type="ChEBI" id="CHEBI:57783"/>
        <dbReference type="ChEBI" id="CHEBI:58349"/>
        <dbReference type="ChEBI" id="CHEBI:78462"/>
        <dbReference type="ChEBI" id="CHEBI:78463"/>
    </reaction>
    <physiologicalReaction direction="left-to-right" evidence="34">
        <dbReference type="Rhea" id="RHEA:41849"/>
    </physiologicalReaction>
</comment>
<protein>
    <submittedName>
        <fullName evidence="55">Pks7 protein</fullName>
    </submittedName>
</protein>
<evidence type="ECO:0000256" key="33">
    <source>
        <dbReference type="ARBA" id="ARBA00048289"/>
    </source>
</evidence>
<evidence type="ECO:0000256" key="9">
    <source>
        <dbReference type="ARBA" id="ARBA00023268"/>
    </source>
</evidence>
<feature type="active site" description="Proton donor; for dehydratase activity" evidence="50">
    <location>
        <position position="1123"/>
    </location>
</feature>
<evidence type="ECO:0000313" key="55">
    <source>
        <dbReference type="EMBL" id="KIK63350.1"/>
    </source>
</evidence>
<evidence type="ECO:0000256" key="25">
    <source>
        <dbReference type="ARBA" id="ARBA00047500"/>
    </source>
</evidence>
<dbReference type="GO" id="GO:0016297">
    <property type="term" value="F:fatty acyl-[ACP] hydrolase activity"/>
    <property type="evidence" value="ECO:0007669"/>
    <property type="project" value="UniProtKB-EC"/>
</dbReference>
<evidence type="ECO:0000256" key="26">
    <source>
        <dbReference type="ARBA" id="ARBA00047578"/>
    </source>
</evidence>
<evidence type="ECO:0000256" key="10">
    <source>
        <dbReference type="ARBA" id="ARBA00023332"/>
    </source>
</evidence>
<evidence type="ECO:0000256" key="35">
    <source>
        <dbReference type="ARBA" id="ARBA00048506"/>
    </source>
</evidence>
<evidence type="ECO:0000256" key="41">
    <source>
        <dbReference type="ARBA" id="ARBA00049019"/>
    </source>
</evidence>
<dbReference type="PROSITE" id="PS00606">
    <property type="entry name" value="KS3_1"/>
    <property type="match status" value="1"/>
</dbReference>
<feature type="compositionally biased region" description="Polar residues" evidence="51">
    <location>
        <begin position="2366"/>
        <end position="2384"/>
    </location>
</feature>
<reference evidence="55 56" key="1">
    <citation type="submission" date="2014-04" db="EMBL/GenBank/DDBJ databases">
        <title>Evolutionary Origins and Diversification of the Mycorrhizal Mutualists.</title>
        <authorList>
            <consortium name="DOE Joint Genome Institute"/>
            <consortium name="Mycorrhizal Genomics Consortium"/>
            <person name="Kohler A."/>
            <person name="Kuo A."/>
            <person name="Nagy L.G."/>
            <person name="Floudas D."/>
            <person name="Copeland A."/>
            <person name="Barry K.W."/>
            <person name="Cichocki N."/>
            <person name="Veneault-Fourrey C."/>
            <person name="LaButti K."/>
            <person name="Lindquist E.A."/>
            <person name="Lipzen A."/>
            <person name="Lundell T."/>
            <person name="Morin E."/>
            <person name="Murat C."/>
            <person name="Riley R."/>
            <person name="Ohm R."/>
            <person name="Sun H."/>
            <person name="Tunlid A."/>
            <person name="Henrissat B."/>
            <person name="Grigoriev I.V."/>
            <person name="Hibbett D.S."/>
            <person name="Martin F."/>
        </authorList>
    </citation>
    <scope>NUCLEOTIDE SEQUENCE [LARGE SCALE GENOMIC DNA]</scope>
    <source>
        <strain evidence="55 56">FD-317 M1</strain>
    </source>
</reference>
<comment type="catalytic activity">
    <reaction evidence="41">
        <text>(2E)-octadecenoyl-[ACP] + NADPH + H(+) = octadecanoyl-[ACP] + NADP(+)</text>
        <dbReference type="Rhea" id="RHEA:41928"/>
        <dbReference type="Rhea" id="RHEA-COMP:9655"/>
        <dbReference type="Rhea" id="RHEA-COMP:9656"/>
        <dbReference type="ChEBI" id="CHEBI:15378"/>
        <dbReference type="ChEBI" id="CHEBI:57783"/>
        <dbReference type="ChEBI" id="CHEBI:58349"/>
        <dbReference type="ChEBI" id="CHEBI:78489"/>
        <dbReference type="ChEBI" id="CHEBI:78495"/>
    </reaction>
    <physiologicalReaction direction="left-to-right" evidence="41">
        <dbReference type="Rhea" id="RHEA:41929"/>
    </physiologicalReaction>
</comment>
<evidence type="ECO:0000256" key="12">
    <source>
        <dbReference type="ARBA" id="ARBA00023373"/>
    </source>
</evidence>
<comment type="catalytic activity">
    <reaction evidence="15">
        <text>(3R)-hydroxytetradecanoyl-[ACP] = (2E)-tetradecenoyl-[ACP] + H2O</text>
        <dbReference type="Rhea" id="RHEA:41892"/>
        <dbReference type="Rhea" id="RHEA-COMP:9646"/>
        <dbReference type="Rhea" id="RHEA-COMP:9647"/>
        <dbReference type="ChEBI" id="CHEBI:15377"/>
        <dbReference type="ChEBI" id="CHEBI:78474"/>
        <dbReference type="ChEBI" id="CHEBI:78475"/>
    </reaction>
    <physiologicalReaction direction="left-to-right" evidence="15">
        <dbReference type="Rhea" id="RHEA:41893"/>
    </physiologicalReaction>
</comment>
<evidence type="ECO:0000256" key="37">
    <source>
        <dbReference type="ARBA" id="ARBA00048650"/>
    </source>
</evidence>
<evidence type="ECO:0000256" key="42">
    <source>
        <dbReference type="ARBA" id="ARBA00049109"/>
    </source>
</evidence>
<feature type="region of interest" description="N-terminal hotdog fold" evidence="50">
    <location>
        <begin position="917"/>
        <end position="1046"/>
    </location>
</feature>
<evidence type="ECO:0000256" key="15">
    <source>
        <dbReference type="ARBA" id="ARBA00023398"/>
    </source>
</evidence>
<comment type="catalytic activity">
    <reaction evidence="27">
        <text>(2E)-hexadecenoyl-[ACP] + NADPH + H(+) = hexadecanoyl-[ACP] + NADP(+)</text>
        <dbReference type="Rhea" id="RHEA:41912"/>
        <dbReference type="Rhea" id="RHEA-COMP:9651"/>
        <dbReference type="Rhea" id="RHEA-COMP:9652"/>
        <dbReference type="ChEBI" id="CHEBI:15378"/>
        <dbReference type="ChEBI" id="CHEBI:57783"/>
        <dbReference type="ChEBI" id="CHEBI:58349"/>
        <dbReference type="ChEBI" id="CHEBI:78481"/>
        <dbReference type="ChEBI" id="CHEBI:78483"/>
    </reaction>
    <physiologicalReaction direction="left-to-right" evidence="27">
        <dbReference type="Rhea" id="RHEA:41913"/>
    </physiologicalReaction>
</comment>
<feature type="active site" description="Proton acceptor; for dehydratase activity" evidence="50">
    <location>
        <position position="950"/>
    </location>
</feature>
<dbReference type="GO" id="GO:0004316">
    <property type="term" value="F:3-oxoacyl-[acyl-carrier-protein] reductase (NADPH) activity"/>
    <property type="evidence" value="ECO:0007669"/>
    <property type="project" value="UniProtKB-EC"/>
</dbReference>
<dbReference type="InterPro" id="IPR020841">
    <property type="entry name" value="PKS_Beta-ketoAc_synthase_dom"/>
</dbReference>
<evidence type="ECO:0000256" key="39">
    <source>
        <dbReference type="ARBA" id="ARBA00048704"/>
    </source>
</evidence>
<dbReference type="SUPFAM" id="SSF53335">
    <property type="entry name" value="S-adenosyl-L-methionine-dependent methyltransferases"/>
    <property type="match status" value="1"/>
</dbReference>
<feature type="region of interest" description="C-terminal hotdog fold" evidence="50">
    <location>
        <begin position="1064"/>
        <end position="1218"/>
    </location>
</feature>
<dbReference type="InterPro" id="IPR001031">
    <property type="entry name" value="Thioesterase"/>
</dbReference>
<comment type="catalytic activity">
    <reaction evidence="25">
        <text>(2E)-butenoyl-[ACP] + NADPH + H(+) = butanoyl-[ACP] + NADP(+)</text>
        <dbReference type="Rhea" id="RHEA:41812"/>
        <dbReference type="Rhea" id="RHEA-COMP:9627"/>
        <dbReference type="Rhea" id="RHEA-COMP:9628"/>
        <dbReference type="ChEBI" id="CHEBI:15378"/>
        <dbReference type="ChEBI" id="CHEBI:57783"/>
        <dbReference type="ChEBI" id="CHEBI:58349"/>
        <dbReference type="ChEBI" id="CHEBI:78453"/>
        <dbReference type="ChEBI" id="CHEBI:78454"/>
    </reaction>
    <physiologicalReaction direction="left-to-right" evidence="25">
        <dbReference type="Rhea" id="RHEA:41813"/>
    </physiologicalReaction>
</comment>
<dbReference type="GO" id="GO:0044550">
    <property type="term" value="P:secondary metabolite biosynthetic process"/>
    <property type="evidence" value="ECO:0007669"/>
    <property type="project" value="UniProtKB-ARBA"/>
</dbReference>
<name>A0A0D0BH80_9AGAR</name>
<dbReference type="Gene3D" id="3.40.50.150">
    <property type="entry name" value="Vaccinia Virus protein VP39"/>
    <property type="match status" value="1"/>
</dbReference>
<comment type="catalytic activity">
    <reaction evidence="23">
        <text>3-oxodecanoyl-[ACP] + NADPH + H(+) = (3R)-hydroxydecanoyl-[ACP] + NADP(+)</text>
        <dbReference type="Rhea" id="RHEA:41856"/>
        <dbReference type="Rhea" id="RHEA-COMP:9637"/>
        <dbReference type="Rhea" id="RHEA-COMP:9638"/>
        <dbReference type="ChEBI" id="CHEBI:15378"/>
        <dbReference type="ChEBI" id="CHEBI:57783"/>
        <dbReference type="ChEBI" id="CHEBI:58349"/>
        <dbReference type="ChEBI" id="CHEBI:78464"/>
        <dbReference type="ChEBI" id="CHEBI:78466"/>
    </reaction>
    <physiologicalReaction direction="left-to-right" evidence="23">
        <dbReference type="Rhea" id="RHEA:41857"/>
    </physiologicalReaction>
</comment>
<comment type="pathway">
    <text evidence="2">Lipid metabolism.</text>
</comment>
<keyword evidence="3" id="KW-0596">Phosphopantetheine</keyword>
<dbReference type="SMART" id="SM00827">
    <property type="entry name" value="PKS_AT"/>
    <property type="match status" value="1"/>
</dbReference>
<evidence type="ECO:0000256" key="28">
    <source>
        <dbReference type="ARBA" id="ARBA00047897"/>
    </source>
</evidence>
<dbReference type="Pfam" id="PF00550">
    <property type="entry name" value="PP-binding"/>
    <property type="match status" value="1"/>
</dbReference>
<comment type="catalytic activity">
    <reaction evidence="36">
        <text>3-oxohexanoyl-[ACP] + NADPH + H(+) = (3R)-hydroxyhexanoyl-[ACP] + NADP(+)</text>
        <dbReference type="Rhea" id="RHEA:41824"/>
        <dbReference type="Rhea" id="RHEA-COMP:9629"/>
        <dbReference type="Rhea" id="RHEA-COMP:9630"/>
        <dbReference type="ChEBI" id="CHEBI:15378"/>
        <dbReference type="ChEBI" id="CHEBI:57783"/>
        <dbReference type="ChEBI" id="CHEBI:58349"/>
        <dbReference type="ChEBI" id="CHEBI:78456"/>
        <dbReference type="ChEBI" id="CHEBI:78457"/>
    </reaction>
    <physiologicalReaction direction="left-to-right" evidence="36">
        <dbReference type="Rhea" id="RHEA:41825"/>
    </physiologicalReaction>
</comment>
<dbReference type="SUPFAM" id="SSF53901">
    <property type="entry name" value="Thiolase-like"/>
    <property type="match status" value="1"/>
</dbReference>
<dbReference type="InterPro" id="IPR001227">
    <property type="entry name" value="Ac_transferase_dom_sf"/>
</dbReference>
<evidence type="ECO:0000256" key="40">
    <source>
        <dbReference type="ARBA" id="ARBA00048935"/>
    </source>
</evidence>
<comment type="catalytic activity">
    <reaction evidence="14">
        <text>a (3R)-hydroxyacyl-[ACP] = a (2E)-enoyl-[ACP] + H2O</text>
        <dbReference type="Rhea" id="RHEA:13097"/>
        <dbReference type="Rhea" id="RHEA-COMP:9925"/>
        <dbReference type="Rhea" id="RHEA-COMP:9945"/>
        <dbReference type="ChEBI" id="CHEBI:15377"/>
        <dbReference type="ChEBI" id="CHEBI:78784"/>
        <dbReference type="ChEBI" id="CHEBI:78827"/>
        <dbReference type="EC" id="4.2.1.59"/>
    </reaction>
    <physiologicalReaction direction="left-to-right" evidence="14">
        <dbReference type="Rhea" id="RHEA:13098"/>
    </physiologicalReaction>
</comment>
<evidence type="ECO:0000256" key="20">
    <source>
        <dbReference type="ARBA" id="ARBA00047300"/>
    </source>
</evidence>
<evidence type="ECO:0000256" key="32">
    <source>
        <dbReference type="ARBA" id="ARBA00048281"/>
    </source>
</evidence>
<dbReference type="InterPro" id="IPR014030">
    <property type="entry name" value="Ketoacyl_synth_N"/>
</dbReference>
<comment type="catalytic activity">
    <reaction evidence="44">
        <text>3-oxododecanoyl-[ACP] + NADPH + H(+) = (3R)-hydroxydodecanoyl-[ACP] + NADP(+)</text>
        <dbReference type="Rhea" id="RHEA:41872"/>
        <dbReference type="Rhea" id="RHEA-COMP:9641"/>
        <dbReference type="Rhea" id="RHEA-COMP:9642"/>
        <dbReference type="ChEBI" id="CHEBI:15378"/>
        <dbReference type="ChEBI" id="CHEBI:57783"/>
        <dbReference type="ChEBI" id="CHEBI:58349"/>
        <dbReference type="ChEBI" id="CHEBI:78469"/>
        <dbReference type="ChEBI" id="CHEBI:78470"/>
    </reaction>
    <physiologicalReaction direction="left-to-right" evidence="44">
        <dbReference type="Rhea" id="RHEA:41873"/>
    </physiologicalReaction>
</comment>
<comment type="catalytic activity">
    <reaction evidence="24">
        <text>tetradecanoyl-[ACP] + malonyl-[ACP] + H(+) = 3-oxohexadecanoyl-[ACP] + holo-[ACP] + CO2</text>
        <dbReference type="Rhea" id="RHEA:41900"/>
        <dbReference type="Rhea" id="RHEA-COMP:9623"/>
        <dbReference type="Rhea" id="RHEA-COMP:9648"/>
        <dbReference type="Rhea" id="RHEA-COMP:9649"/>
        <dbReference type="Rhea" id="RHEA-COMP:9685"/>
        <dbReference type="ChEBI" id="CHEBI:15378"/>
        <dbReference type="ChEBI" id="CHEBI:16526"/>
        <dbReference type="ChEBI" id="CHEBI:64479"/>
        <dbReference type="ChEBI" id="CHEBI:78449"/>
        <dbReference type="ChEBI" id="CHEBI:78477"/>
        <dbReference type="ChEBI" id="CHEBI:78478"/>
    </reaction>
    <physiologicalReaction direction="left-to-right" evidence="24">
        <dbReference type="Rhea" id="RHEA:41901"/>
    </physiologicalReaction>
</comment>
<dbReference type="InterPro" id="IPR016035">
    <property type="entry name" value="Acyl_Trfase/lysoPLipase"/>
</dbReference>
<evidence type="ECO:0000256" key="30">
    <source>
        <dbReference type="ARBA" id="ARBA00047961"/>
    </source>
</evidence>
<comment type="catalytic activity">
    <reaction evidence="29">
        <text>3-oxobutanoyl-[ACP] + NADPH + H(+) = (3R)-hydroxybutanoyl-[ACP] + NADP(+)</text>
        <dbReference type="Rhea" id="RHEA:41804"/>
        <dbReference type="Rhea" id="RHEA-COMP:9625"/>
        <dbReference type="Rhea" id="RHEA-COMP:9626"/>
        <dbReference type="ChEBI" id="CHEBI:15378"/>
        <dbReference type="ChEBI" id="CHEBI:57783"/>
        <dbReference type="ChEBI" id="CHEBI:58349"/>
        <dbReference type="ChEBI" id="CHEBI:78450"/>
        <dbReference type="ChEBI" id="CHEBI:78451"/>
    </reaction>
    <physiologicalReaction direction="left-to-right" evidence="29">
        <dbReference type="Rhea" id="RHEA:41805"/>
    </physiologicalReaction>
</comment>
<dbReference type="HOGENOM" id="CLU_000022_31_1_1"/>
<evidence type="ECO:0000256" key="5">
    <source>
        <dbReference type="ARBA" id="ARBA00022679"/>
    </source>
</evidence>
<feature type="domain" description="Ketosynthase family 3 (KS3)" evidence="53">
    <location>
        <begin position="14"/>
        <end position="436"/>
    </location>
</feature>
<dbReference type="Pfam" id="PF00975">
    <property type="entry name" value="Thioesterase"/>
    <property type="match status" value="1"/>
</dbReference>
<evidence type="ECO:0000256" key="38">
    <source>
        <dbReference type="ARBA" id="ARBA00048691"/>
    </source>
</evidence>
<evidence type="ECO:0000313" key="56">
    <source>
        <dbReference type="Proteomes" id="UP000053593"/>
    </source>
</evidence>
<dbReference type="Pfam" id="PF14765">
    <property type="entry name" value="PS-DH"/>
    <property type="match status" value="1"/>
</dbReference>
<comment type="catalytic activity">
    <reaction evidence="11">
        <text>(3R)-hydroxydodecanoyl-[ACP] = (2E)-dodecenoyl-[ACP] + H2O</text>
        <dbReference type="Rhea" id="RHEA:41876"/>
        <dbReference type="Rhea" id="RHEA-COMP:9642"/>
        <dbReference type="Rhea" id="RHEA-COMP:9643"/>
        <dbReference type="ChEBI" id="CHEBI:15377"/>
        <dbReference type="ChEBI" id="CHEBI:78470"/>
        <dbReference type="ChEBI" id="CHEBI:78472"/>
    </reaction>
    <physiologicalReaction direction="left-to-right" evidence="11">
        <dbReference type="Rhea" id="RHEA:41877"/>
    </physiologicalReaction>
</comment>
<evidence type="ECO:0000259" key="54">
    <source>
        <dbReference type="PROSITE" id="PS52019"/>
    </source>
</evidence>
<comment type="catalytic activity">
    <reaction evidence="46">
        <text>3-oxooctanoyl-[ACP] + NADPH + H(+) = (3R)-hydroxyoctanoyl-[ACP] + NADP(+)</text>
        <dbReference type="Rhea" id="RHEA:41840"/>
        <dbReference type="Rhea" id="RHEA-COMP:9633"/>
        <dbReference type="Rhea" id="RHEA-COMP:9634"/>
        <dbReference type="ChEBI" id="CHEBI:15378"/>
        <dbReference type="ChEBI" id="CHEBI:57783"/>
        <dbReference type="ChEBI" id="CHEBI:58349"/>
        <dbReference type="ChEBI" id="CHEBI:78460"/>
        <dbReference type="ChEBI" id="CHEBI:78461"/>
    </reaction>
    <physiologicalReaction direction="left-to-right" evidence="46">
        <dbReference type="Rhea" id="RHEA:41841"/>
    </physiologicalReaction>
</comment>
<comment type="catalytic activity">
    <reaction evidence="40">
        <text>3-oxotetradecanoyl-[ACP] + NADPH + H(+) = (3R)-hydroxytetradecanoyl-[ACP] + NADP(+)</text>
        <dbReference type="Rhea" id="RHEA:41888"/>
        <dbReference type="Rhea" id="RHEA-COMP:9645"/>
        <dbReference type="Rhea" id="RHEA-COMP:9646"/>
        <dbReference type="ChEBI" id="CHEBI:15378"/>
        <dbReference type="ChEBI" id="CHEBI:57783"/>
        <dbReference type="ChEBI" id="CHEBI:58349"/>
        <dbReference type="ChEBI" id="CHEBI:78473"/>
        <dbReference type="ChEBI" id="CHEBI:78474"/>
    </reaction>
    <physiologicalReaction direction="left-to-right" evidence="40">
        <dbReference type="Rhea" id="RHEA:41889"/>
    </physiologicalReaction>
</comment>
<evidence type="ECO:0000256" key="50">
    <source>
        <dbReference type="PROSITE-ProRule" id="PRU01363"/>
    </source>
</evidence>
<evidence type="ECO:0000256" key="34">
    <source>
        <dbReference type="ARBA" id="ARBA00048420"/>
    </source>
</evidence>
<dbReference type="PROSITE" id="PS50075">
    <property type="entry name" value="CARRIER"/>
    <property type="match status" value="1"/>
</dbReference>
<comment type="catalytic activity">
    <reaction evidence="26">
        <text>dodecanoyl-[ACP] + malonyl-[ACP] + H(+) = 3-oxotetradecanoyl-[ACP] + holo-[ACP] + CO2</text>
        <dbReference type="Rhea" id="RHEA:41884"/>
        <dbReference type="Rhea" id="RHEA-COMP:9623"/>
        <dbReference type="Rhea" id="RHEA-COMP:9644"/>
        <dbReference type="Rhea" id="RHEA-COMP:9645"/>
        <dbReference type="Rhea" id="RHEA-COMP:9685"/>
        <dbReference type="ChEBI" id="CHEBI:15378"/>
        <dbReference type="ChEBI" id="CHEBI:16526"/>
        <dbReference type="ChEBI" id="CHEBI:64479"/>
        <dbReference type="ChEBI" id="CHEBI:65264"/>
        <dbReference type="ChEBI" id="CHEBI:78449"/>
        <dbReference type="ChEBI" id="CHEBI:78473"/>
    </reaction>
    <physiologicalReaction direction="left-to-right" evidence="26">
        <dbReference type="Rhea" id="RHEA:41885"/>
    </physiologicalReaction>
</comment>
<comment type="catalytic activity">
    <reaction evidence="47">
        <text>butanoyl-[ACP] + malonyl-[ACP] + H(+) = 3-oxohexanoyl-[ACP] + holo-[ACP] + CO2</text>
        <dbReference type="Rhea" id="RHEA:41820"/>
        <dbReference type="Rhea" id="RHEA-COMP:9623"/>
        <dbReference type="Rhea" id="RHEA-COMP:9628"/>
        <dbReference type="Rhea" id="RHEA-COMP:9629"/>
        <dbReference type="Rhea" id="RHEA-COMP:9685"/>
        <dbReference type="ChEBI" id="CHEBI:15378"/>
        <dbReference type="ChEBI" id="CHEBI:16526"/>
        <dbReference type="ChEBI" id="CHEBI:64479"/>
        <dbReference type="ChEBI" id="CHEBI:78449"/>
        <dbReference type="ChEBI" id="CHEBI:78454"/>
        <dbReference type="ChEBI" id="CHEBI:78456"/>
    </reaction>
    <physiologicalReaction direction="left-to-right" evidence="47">
        <dbReference type="Rhea" id="RHEA:41821"/>
    </physiologicalReaction>
</comment>
<dbReference type="SMART" id="SM00829">
    <property type="entry name" value="PKS_ER"/>
    <property type="match status" value="1"/>
</dbReference>
<comment type="catalytic activity">
    <reaction evidence="42">
        <text>decanoyl-[ACP] + malonyl-[ACP] + H(+) = 3-oxododecanoyl-[ACP] + holo-[ACP] + CO2</text>
        <dbReference type="Rhea" id="RHEA:41868"/>
        <dbReference type="Rhea" id="RHEA-COMP:9623"/>
        <dbReference type="Rhea" id="RHEA-COMP:9640"/>
        <dbReference type="Rhea" id="RHEA-COMP:9641"/>
        <dbReference type="Rhea" id="RHEA-COMP:9685"/>
        <dbReference type="ChEBI" id="CHEBI:15378"/>
        <dbReference type="ChEBI" id="CHEBI:16526"/>
        <dbReference type="ChEBI" id="CHEBI:64479"/>
        <dbReference type="ChEBI" id="CHEBI:78449"/>
        <dbReference type="ChEBI" id="CHEBI:78468"/>
        <dbReference type="ChEBI" id="CHEBI:78469"/>
    </reaction>
    <physiologicalReaction direction="left-to-right" evidence="42">
        <dbReference type="Rhea" id="RHEA:41869"/>
    </physiologicalReaction>
</comment>
<keyword evidence="7" id="KW-0663">Pyridoxal phosphate</keyword>
<feature type="domain" description="PKS/mFAS DH" evidence="54">
    <location>
        <begin position="917"/>
        <end position="1218"/>
    </location>
</feature>
<dbReference type="Pfam" id="PF16197">
    <property type="entry name" value="KAsynt_C_assoc"/>
    <property type="match status" value="1"/>
</dbReference>
<dbReference type="Gene3D" id="3.40.50.1820">
    <property type="entry name" value="alpha/beta hydrolase"/>
    <property type="match status" value="1"/>
</dbReference>
<sequence length="2657" mass="290260">MTSRPAPSYSNPDSQAVAILGLSLCAPGGNSGGLDTEEFYEFLKNRGSGIITVPSYRWNAKAFHGTAPGKSCTVKGGFIPNFEYADIQEFGITTAEAGQALTTHFTVLHQAFNALQRSGIDYRATNTGVFVGCPGGITPFDADLTQAGAYFMTGTSLSITANRVNYVFDLLGPSTIVDTACSSTLTAMHLAVQAIRNGDCDQAVVAGVNLIGSPADTIAFSQLGVLSPDGISKSFDNHADGYARADSAGAVVIKRHDLAVRDNDAIHATLVGTALTSCGSLMGSLTTPNPEAQAEAIRRAYADAGLRPHQADFVELHGTGTVVGDSLEANAAGEVFSEGRQGKEILIGSVKSNVGHGEISAYMTSLAKVVLMLRHKQVLPNGYFEMPSEKIEFEKYNLRVPVKPEDFVTQDSEQGLVASISSFGFGGSCGHTVLREHEKRPVHPTEGFGAVKGPFLFTMGALTPKSCNTLLREYKAHYPNADFPSLCEHLGRRTRQMPYRTYAIADTFESTTFPEPTIVGKRPNPIVLCFSGQGPQHWHQGRNLMAAYPVFRDSILACDKIYEAYVGESFIQKTGLFLEQDTKNNFLETGMIWPADVITVSITYFQIAMFDFLTSLGIQPAAVVGHSLGETATYYASGAISREMAVELAVARGRALSMIDNTGGSMVAISGCSPDVLGDYINTATYLAGMELGENVQLHLAAFNSPSDIGVSGPEKLLDILTGYINKWVNGATARKLRVSTAVHSPFVNPCEEVYRRELTAIFAKHPGDRCPIIPTVSTVTGEFVFEGYTVDYLWRNVRQPVLFSIAVQKIVARYGDLTTFVEVSPHPVLSQYIKSMGAHDSFGTGHRPPSLRQLSAGTKMKTEVHAVLDTIGRLLLDGVNSINFSILNAYPADSLFNINYPFNKKFWPLANAAAQPATYQRWLLPATRALNSTRLRVGPYNPEPWMAEHVIDRINLIPASAYIEMGLEFPNVTEVWDCRFENACILDESVPPITLEVSKEGVEWFIKSSTSLAAMRGDLEWTRQNTPPFDTVHAHGKLGYGIPKLGPNAIISIDIDAVTKRCHQTNTREELYAQLENYAQFGPEFMRINRFCMNETEAVAWIRGHVNGLNATDYNFHPAILDAVFQLGLCWALLYRALNDGSRDRNVFLPHSLKRAFRNDGSTEPLVLPDQFQAYAVLSEWTPHSWTVNAYVLDENGSVLFTIEGLHFSWVSQENPLPSIRYSLHWQPYAMPASQSRCPITLEGSPKKGIVNSLTNLDEAVVSYVSTALRNIPEDLIPEDPGRKRYLTYWKNAVGNSSPGVTIDTMQPEDTLQLVHQIGDSHKDILSSTQSAPKFFSQDNIMDRVHRNPPFIGPIFDDFVKHFMDVIIAAFTSGKRVLRVLEIGARHGHLTKLLGHALVNAALDPGYYVDYSCSDTDIILAQKAAVTSPWMTMTPLVFDPTVSIEEQTVLEPASFDVVVAFDALYSYSDIPRVLVNLKGMLVPGGYLAALELDGSSFASSATGTKWTSFLFSSIYGANLPLEAPQLAEWIAVLDSAGYANHLSLSADSNRDCVGHIAFISQASTSKHIMNGLSNHTTSSPQDDAYTLLLHFSAGDEADLVRTVSALDLTRTYSLWLHTENTPSNVALLGLSRSLCHEYSTWKIFTVLFDPSWDTYRQKDFIYNVLIPLKLVHAELMVDESGHMSVPRVAEVPAPSLTEPRGSKAVQFSGTQVWLQYPPELRHEDAEVAVSFISVSPIFPECSEFSGVVTAVGKDLDQELVGKRVFGIVPGYSGSIVVCPLERLSVIPDGLSLSVAAALVGRLAFISSVILNALPSKRRGLTVLHAGGCPAAAMSTYSYLRATGFEVLVTLTEPSDRHDFGDVYASNDHRSWVEAARKQAPKGIELVISFDTDTSVGTETTQIMAANGTLVQIMGDLPGRMRRGQRYISVDWTLMVEEESLLSSWEDVPPAIRDSLFSSIKTFDLGQLSVAHERAHSVSPNDVVLLSLENIDPKLPVTKGGLIPGTSAFNPRASYVLIGGIGGLGIAIASFMVENGARHIVLTSRSGEKTLEGVNFIREKRMIDYLRTLPGVTVTAVAVNCLDSAKTKRLFADLNHPVAGVFFLPVTLHDQLFVDLKSEDDWKRMYDVKVKGLQILLTAVDPASLDFLVLTSTTSALSGSAGQANYTAAQIQMEMIGAELPNTVSVAIPPILDAGVLARSMGSVNARKAALEKYKSFGASTRQVVQQCFDAILSLGNRPHHSLYIPAMDWKMLLESGMAPERSRSLVRHLVVKNADENFTSGTSHEGTIRETCARVLSFNVEDMDETMPLSSYGLDSLTAARLKGMLKAQFSVEVTQLQLLSSYMTVEKLLSMQAEQAVALEARPSASNGQDASDATNPSVENEMGQTVVSLNDVKRGLPVFFIHGAGGGVLVLRKIAQKIQVPVYGVQDTPEAPLTGTLQSLATFYLEQIKKKQPTGPYRLGGFSFGTVVALFIAQMLRESDEKVEMLIMLDGAPTLFHRPEMRESIRQTILDGTMADNIMQIVKDMATSGALDEAEDFITQFEEHFKGSGKEHKWTARFCQAYTAHLLMGIRESTRMERLQQSGEFGGLEWPAEWTVLMKAQNGTQVDSRTQGASEAFDLDKWTDKVQIFEFPGTHFGLLNPASGVGETLNNVLV</sequence>
<evidence type="ECO:0000256" key="3">
    <source>
        <dbReference type="ARBA" id="ARBA00022450"/>
    </source>
</evidence>
<evidence type="ECO:0000256" key="47">
    <source>
        <dbReference type="ARBA" id="ARBA00049449"/>
    </source>
</evidence>
<dbReference type="InterPro" id="IPR029058">
    <property type="entry name" value="AB_hydrolase_fold"/>
</dbReference>
<evidence type="ECO:0000256" key="17">
    <source>
        <dbReference type="ARBA" id="ARBA00023401"/>
    </source>
</evidence>
<evidence type="ECO:0000256" key="1">
    <source>
        <dbReference type="ARBA" id="ARBA00005179"/>
    </source>
</evidence>
<keyword evidence="6" id="KW-0702">S-nitrosylation</keyword>
<evidence type="ECO:0000256" key="18">
    <source>
        <dbReference type="ARBA" id="ARBA00023402"/>
    </source>
</evidence>
<dbReference type="InterPro" id="IPR057326">
    <property type="entry name" value="KR_dom"/>
</dbReference>
<dbReference type="InterPro" id="IPR014043">
    <property type="entry name" value="Acyl_transferase_dom"/>
</dbReference>
<dbReference type="Pfam" id="PF13489">
    <property type="entry name" value="Methyltransf_23"/>
    <property type="match status" value="1"/>
</dbReference>